<dbReference type="InterPro" id="IPR006059">
    <property type="entry name" value="SBP"/>
</dbReference>
<dbReference type="EMBL" id="DVGK01000109">
    <property type="protein sequence ID" value="HIR14141.1"/>
    <property type="molecule type" value="Genomic_DNA"/>
</dbReference>
<dbReference type="Pfam" id="PF13416">
    <property type="entry name" value="SBP_bac_8"/>
    <property type="match status" value="1"/>
</dbReference>
<dbReference type="Gene3D" id="3.40.190.10">
    <property type="entry name" value="Periplasmic binding protein-like II"/>
    <property type="match status" value="1"/>
</dbReference>
<dbReference type="InterPro" id="IPR050490">
    <property type="entry name" value="Bact_solute-bd_prot1"/>
</dbReference>
<dbReference type="InterPro" id="IPR011047">
    <property type="entry name" value="Quinoprotein_ADH-like_sf"/>
</dbReference>
<organism evidence="1 2">
    <name type="scientific">Candidatus Choladousia intestinavium</name>
    <dbReference type="NCBI Taxonomy" id="2840727"/>
    <lineage>
        <taxon>Bacteria</taxon>
        <taxon>Bacillati</taxon>
        <taxon>Bacillota</taxon>
        <taxon>Clostridia</taxon>
        <taxon>Lachnospirales</taxon>
        <taxon>Lachnospiraceae</taxon>
        <taxon>Lachnospiraceae incertae sedis</taxon>
        <taxon>Candidatus Choladousia</taxon>
    </lineage>
</organism>
<evidence type="ECO:0000313" key="1">
    <source>
        <dbReference type="EMBL" id="HIR14141.1"/>
    </source>
</evidence>
<evidence type="ECO:0000313" key="2">
    <source>
        <dbReference type="Proteomes" id="UP000886757"/>
    </source>
</evidence>
<dbReference type="SUPFAM" id="SSF50998">
    <property type="entry name" value="Quinoprotein alcohol dehydrogenase-like"/>
    <property type="match status" value="1"/>
</dbReference>
<gene>
    <name evidence="1" type="ORF">IAB31_09495</name>
</gene>
<dbReference type="PANTHER" id="PTHR43649">
    <property type="entry name" value="ARABINOSE-BINDING PROTEIN-RELATED"/>
    <property type="match status" value="1"/>
</dbReference>
<dbReference type="PANTHER" id="PTHR43649:SF12">
    <property type="entry name" value="DIACETYLCHITOBIOSE BINDING PROTEIN DASA"/>
    <property type="match status" value="1"/>
</dbReference>
<accession>A0A9D1ACU2</accession>
<sequence length="758" mass="82172">MKWKRITAAVLSAGLCAASLGGIQGFAQEESAAAMGRYLETSLEIPVQSIMDLVRMEDGTLRLAGNYEEGENGESKFGLFDSRDGGETWELAASLPPEYESAYTVTGTLDRQGGGAAVIMTEDGDSEDGYIWQILNFEGDGQAQAFPIPDQIFITNLAVSDGGSLAALTSNGQAMTLDRSSGETVLELPASDAVDAMGVFQNQALLLTGSEIQGVDLISGEPQARDESLNEALYTPGANYQSMTSTTYPIVFAEEGDRLYYATEEGIFSHTAGGSVVEQIVDGTLCSLASPSVGLIALEASGEVFYAAVQDENGSGKILKYEYSADTPAVPETELTIYSLEDNTELRQAIVLYQTANPDVYINYQVGLTGEDGITVSDALRTLNTDILAGNGPDLLLLDGMSVDTYREQGLLADLSALVEELSESEGLLENITDTYRTEDGVWAVPGRFTIPVLVGESDVIRQVESLEDLKNLLLQADAGKPAIGPTDAAGLAEALYPVCAGSWRKEDGTIDSEKLSEYVSLVKEAYDVQMANLVSAYGQEYMDEYKAGIRDYFYSNSTLNWDGDFLYGMIGLLQGEFQMKLGQITTYFSTSEIATVNSQTGNCSYIPMPGQESGVFVPSNIYGVVSTSDRQEEAMDFICFLLSKEVQTQNLYFPLPVNRSAFESLLSSYAWGEETDYSMASSDSSTGEFVEFTYIWMTQEEAENFTALAESLDTPAYTDQIVRDTVLENVRLCLDGEMSEEETVNAVMQTINLYLAE</sequence>
<name>A0A9D1ACU2_9FIRM</name>
<dbReference type="SUPFAM" id="SSF53850">
    <property type="entry name" value="Periplasmic binding protein-like II"/>
    <property type="match status" value="1"/>
</dbReference>
<protein>
    <submittedName>
        <fullName evidence="1">Extracellular solute-binding protein</fullName>
    </submittedName>
</protein>
<reference evidence="1" key="1">
    <citation type="submission" date="2020-10" db="EMBL/GenBank/DDBJ databases">
        <authorList>
            <person name="Gilroy R."/>
        </authorList>
    </citation>
    <scope>NUCLEOTIDE SEQUENCE</scope>
    <source>
        <strain evidence="1">ChiSjej4B22-8148</strain>
    </source>
</reference>
<reference evidence="1" key="2">
    <citation type="journal article" date="2021" name="PeerJ">
        <title>Extensive microbial diversity within the chicken gut microbiome revealed by metagenomics and culture.</title>
        <authorList>
            <person name="Gilroy R."/>
            <person name="Ravi A."/>
            <person name="Getino M."/>
            <person name="Pursley I."/>
            <person name="Horton D.L."/>
            <person name="Alikhan N.F."/>
            <person name="Baker D."/>
            <person name="Gharbi K."/>
            <person name="Hall N."/>
            <person name="Watson M."/>
            <person name="Adriaenssens E.M."/>
            <person name="Foster-Nyarko E."/>
            <person name="Jarju S."/>
            <person name="Secka A."/>
            <person name="Antonio M."/>
            <person name="Oren A."/>
            <person name="Chaudhuri R.R."/>
            <person name="La Ragione R."/>
            <person name="Hildebrand F."/>
            <person name="Pallen M.J."/>
        </authorList>
    </citation>
    <scope>NUCLEOTIDE SEQUENCE</scope>
    <source>
        <strain evidence="1">ChiSjej4B22-8148</strain>
    </source>
</reference>
<proteinExistence type="predicted"/>
<dbReference type="Proteomes" id="UP000886757">
    <property type="component" value="Unassembled WGS sequence"/>
</dbReference>
<dbReference type="AlphaFoldDB" id="A0A9D1ACU2"/>
<comment type="caution">
    <text evidence="1">The sequence shown here is derived from an EMBL/GenBank/DDBJ whole genome shotgun (WGS) entry which is preliminary data.</text>
</comment>